<evidence type="ECO:0000313" key="5">
    <source>
        <dbReference type="Proteomes" id="UP000247569"/>
    </source>
</evidence>
<dbReference type="AlphaFoldDB" id="A0A318JRA5"/>
<proteinExistence type="predicted"/>
<dbReference type="PROSITE" id="PS00893">
    <property type="entry name" value="NUDIX_BOX"/>
    <property type="match status" value="1"/>
</dbReference>
<feature type="domain" description="Nudix hydrolase" evidence="3">
    <location>
        <begin position="3"/>
        <end position="139"/>
    </location>
</feature>
<dbReference type="InterPro" id="IPR020084">
    <property type="entry name" value="NUDIX_hydrolase_CS"/>
</dbReference>
<dbReference type="InterPro" id="IPR000086">
    <property type="entry name" value="NUDIX_hydrolase_dom"/>
</dbReference>
<organism evidence="4 5">
    <name type="scientific">Nocardia tenerifensis</name>
    <dbReference type="NCBI Taxonomy" id="228006"/>
    <lineage>
        <taxon>Bacteria</taxon>
        <taxon>Bacillati</taxon>
        <taxon>Actinomycetota</taxon>
        <taxon>Actinomycetes</taxon>
        <taxon>Mycobacteriales</taxon>
        <taxon>Nocardiaceae</taxon>
        <taxon>Nocardia</taxon>
    </lineage>
</organism>
<evidence type="ECO:0000256" key="1">
    <source>
        <dbReference type="ARBA" id="ARBA00001946"/>
    </source>
</evidence>
<protein>
    <submittedName>
        <fullName evidence="4">Mutator protein MutT</fullName>
    </submittedName>
</protein>
<keyword evidence="5" id="KW-1185">Reference proteome</keyword>
<dbReference type="CDD" id="cd04683">
    <property type="entry name" value="NUDIX_Hydrolase"/>
    <property type="match status" value="1"/>
</dbReference>
<dbReference type="PANTHER" id="PTHR43046">
    <property type="entry name" value="GDP-MANNOSE MANNOSYL HYDROLASE"/>
    <property type="match status" value="1"/>
</dbReference>
<sequence length="155" mass="17587">MTVFRSVVGVQLLLSRGEQVLLARRRNTRFGDGEWNAPGGRLDEGEDVLTAVLREAEEEIGVLVDRADVEMVASMHVQSPPGQALIIFVFRAETWSGEPWNREPDRCSELRWFDLDDIPEQTILSTRAGIDMFRRGQRFGVFGWPEHAVLGTPHR</sequence>
<comment type="caution">
    <text evidence="4">The sequence shown here is derived from an EMBL/GenBank/DDBJ whole genome shotgun (WGS) entry which is preliminary data.</text>
</comment>
<dbReference type="SUPFAM" id="SSF55811">
    <property type="entry name" value="Nudix"/>
    <property type="match status" value="1"/>
</dbReference>
<evidence type="ECO:0000256" key="2">
    <source>
        <dbReference type="ARBA" id="ARBA00022801"/>
    </source>
</evidence>
<dbReference type="PANTHER" id="PTHR43046:SF16">
    <property type="entry name" value="ADP-RIBOSE PYROPHOSPHATASE YJHB-RELATED"/>
    <property type="match status" value="1"/>
</dbReference>
<dbReference type="RefSeq" id="WP_040735225.1">
    <property type="nucleotide sequence ID" value="NZ_QJKF01000018.1"/>
</dbReference>
<reference evidence="4 5" key="1">
    <citation type="submission" date="2018-05" db="EMBL/GenBank/DDBJ databases">
        <title>Genomic Encyclopedia of Type Strains, Phase IV (KMG-IV): sequencing the most valuable type-strain genomes for metagenomic binning, comparative biology and taxonomic classification.</title>
        <authorList>
            <person name="Goeker M."/>
        </authorList>
    </citation>
    <scope>NUCLEOTIDE SEQUENCE [LARGE SCALE GENOMIC DNA]</scope>
    <source>
        <strain evidence="4 5">DSM 44704</strain>
    </source>
</reference>
<dbReference type="PROSITE" id="PS51462">
    <property type="entry name" value="NUDIX"/>
    <property type="match status" value="1"/>
</dbReference>
<dbReference type="GO" id="GO:0016787">
    <property type="term" value="F:hydrolase activity"/>
    <property type="evidence" value="ECO:0007669"/>
    <property type="project" value="UniProtKB-KW"/>
</dbReference>
<dbReference type="OrthoDB" id="21342at2"/>
<name>A0A318JRA5_9NOCA</name>
<gene>
    <name evidence="4" type="ORF">DFR70_11870</name>
</gene>
<evidence type="ECO:0000259" key="3">
    <source>
        <dbReference type="PROSITE" id="PS51462"/>
    </source>
</evidence>
<dbReference type="EMBL" id="QJKF01000018">
    <property type="protein sequence ID" value="PXX57415.1"/>
    <property type="molecule type" value="Genomic_DNA"/>
</dbReference>
<dbReference type="Proteomes" id="UP000247569">
    <property type="component" value="Unassembled WGS sequence"/>
</dbReference>
<dbReference type="Gene3D" id="3.90.79.10">
    <property type="entry name" value="Nucleoside Triphosphate Pyrophosphohydrolase"/>
    <property type="match status" value="1"/>
</dbReference>
<keyword evidence="2" id="KW-0378">Hydrolase</keyword>
<comment type="cofactor">
    <cofactor evidence="1">
        <name>Mg(2+)</name>
        <dbReference type="ChEBI" id="CHEBI:18420"/>
    </cofactor>
</comment>
<dbReference type="InterPro" id="IPR015797">
    <property type="entry name" value="NUDIX_hydrolase-like_dom_sf"/>
</dbReference>
<accession>A0A318JRA5</accession>
<dbReference type="Pfam" id="PF00293">
    <property type="entry name" value="NUDIX"/>
    <property type="match status" value="1"/>
</dbReference>
<evidence type="ECO:0000313" key="4">
    <source>
        <dbReference type="EMBL" id="PXX57415.1"/>
    </source>
</evidence>